<comment type="caution">
    <text evidence="1">The sequence shown here is derived from an EMBL/GenBank/DDBJ whole genome shotgun (WGS) entry which is preliminary data.</text>
</comment>
<sequence>MTKGMWSLPAGDYTARQVVQGFAPLLETVLHVLGKDRPGETTARHMLFDNLASNLATDTRESSLQIPPRDPGRKEMANQAEKIGKVLVEYARQVGEVPYDPKYTIRSPCEGHLLKPPVAQLMFGPRSVSYLMQIYNEYLHQMVLLRDSLLPFENFEEVVIPIRGGADKSQLGMRFTEPQRMSFLAELMTKSITQAAVFKVAQVLLAPKLSSGKAYGFQYKSGLVVPAVVVGGSSLRLLRYIPAVIDESIPEVAFEYAIPDYYAAPRTEIPEPEQTVDQGEQVLGTLLSSKNSLVACSFEVASTKSDERSRQLELHLEHDNGLCASVDVGQIARGWRYSYHVGPAHDTPHVKSFSAPCSVHSAVSVLTKTEQEGLVTSKAGGIHLIQAHSKVEILALLGRLYPDNVIILADGGSLEEVEKAGQSLPGEPRFVLQLSGKNVR</sequence>
<evidence type="ECO:0000313" key="1">
    <source>
        <dbReference type="EMBL" id="KAF2150680.1"/>
    </source>
</evidence>
<gene>
    <name evidence="1" type="ORF">K461DRAFT_295932</name>
</gene>
<name>A0A9P4IY96_9PEZI</name>
<proteinExistence type="predicted"/>
<reference evidence="1" key="1">
    <citation type="journal article" date="2020" name="Stud. Mycol.">
        <title>101 Dothideomycetes genomes: a test case for predicting lifestyles and emergence of pathogens.</title>
        <authorList>
            <person name="Haridas S."/>
            <person name="Albert R."/>
            <person name="Binder M."/>
            <person name="Bloem J."/>
            <person name="Labutti K."/>
            <person name="Salamov A."/>
            <person name="Andreopoulos B."/>
            <person name="Baker S."/>
            <person name="Barry K."/>
            <person name="Bills G."/>
            <person name="Bluhm B."/>
            <person name="Cannon C."/>
            <person name="Castanera R."/>
            <person name="Culley D."/>
            <person name="Daum C."/>
            <person name="Ezra D."/>
            <person name="Gonzalez J."/>
            <person name="Henrissat B."/>
            <person name="Kuo A."/>
            <person name="Liang C."/>
            <person name="Lipzen A."/>
            <person name="Lutzoni F."/>
            <person name="Magnuson J."/>
            <person name="Mondo S."/>
            <person name="Nolan M."/>
            <person name="Ohm R."/>
            <person name="Pangilinan J."/>
            <person name="Park H.-J."/>
            <person name="Ramirez L."/>
            <person name="Alfaro M."/>
            <person name="Sun H."/>
            <person name="Tritt A."/>
            <person name="Yoshinaga Y."/>
            <person name="Zwiers L.-H."/>
            <person name="Turgeon B."/>
            <person name="Goodwin S."/>
            <person name="Spatafora J."/>
            <person name="Crous P."/>
            <person name="Grigoriev I."/>
        </authorList>
    </citation>
    <scope>NUCLEOTIDE SEQUENCE</scope>
    <source>
        <strain evidence="1">CBS 260.36</strain>
    </source>
</reference>
<organism evidence="1 2">
    <name type="scientific">Myriangium duriaei CBS 260.36</name>
    <dbReference type="NCBI Taxonomy" id="1168546"/>
    <lineage>
        <taxon>Eukaryota</taxon>
        <taxon>Fungi</taxon>
        <taxon>Dikarya</taxon>
        <taxon>Ascomycota</taxon>
        <taxon>Pezizomycotina</taxon>
        <taxon>Dothideomycetes</taxon>
        <taxon>Dothideomycetidae</taxon>
        <taxon>Myriangiales</taxon>
        <taxon>Myriangiaceae</taxon>
        <taxon>Myriangium</taxon>
    </lineage>
</organism>
<evidence type="ECO:0000313" key="2">
    <source>
        <dbReference type="Proteomes" id="UP000799439"/>
    </source>
</evidence>
<dbReference type="OrthoDB" id="3590765at2759"/>
<accession>A0A9P4IY96</accession>
<dbReference type="AlphaFoldDB" id="A0A9P4IY96"/>
<keyword evidence="2" id="KW-1185">Reference proteome</keyword>
<dbReference type="Proteomes" id="UP000799439">
    <property type="component" value="Unassembled WGS sequence"/>
</dbReference>
<protein>
    <submittedName>
        <fullName evidence="1">Uncharacterized protein</fullName>
    </submittedName>
</protein>
<dbReference type="EMBL" id="ML996089">
    <property type="protein sequence ID" value="KAF2150680.1"/>
    <property type="molecule type" value="Genomic_DNA"/>
</dbReference>